<evidence type="ECO:0008006" key="3">
    <source>
        <dbReference type="Google" id="ProtNLM"/>
    </source>
</evidence>
<proteinExistence type="predicted"/>
<dbReference type="InterPro" id="IPR029060">
    <property type="entry name" value="PIN-like_dom_sf"/>
</dbReference>
<reference evidence="2" key="1">
    <citation type="submission" date="2019-01" db="EMBL/GenBank/DDBJ databases">
        <title>Anaerobic oxidation of ethane by archaea from a marine hydrocarbon seep.</title>
        <authorList>
            <person name="Musat F."/>
        </authorList>
    </citation>
    <scope>NUCLEOTIDE SEQUENCE [LARGE SCALE GENOMIC DNA]</scope>
</reference>
<name>A0A8B3S039_9EURY</name>
<evidence type="ECO:0000313" key="1">
    <source>
        <dbReference type="EMBL" id="RZB29139.1"/>
    </source>
</evidence>
<dbReference type="EMBL" id="RPGO01000032">
    <property type="protein sequence ID" value="RZB29139.1"/>
    <property type="molecule type" value="Genomic_DNA"/>
</dbReference>
<accession>A0A8B3S039</accession>
<evidence type="ECO:0000313" key="2">
    <source>
        <dbReference type="Proteomes" id="UP000291831"/>
    </source>
</evidence>
<comment type="caution">
    <text evidence="1">The sequence shown here is derived from an EMBL/GenBank/DDBJ whole genome shotgun (WGS) entry which is preliminary data.</text>
</comment>
<protein>
    <recommendedName>
        <fullName evidence="3">PIN domain-containing protein</fullName>
    </recommendedName>
</protein>
<sequence>MKNSLNDLPVGNVVYVDSNIFIYDTTGHPKHAPSCSKFLDRVEFGGITGITSILTINEAVHKLSIIELSSKMKERPVSIIRLIKEAPSLLDTLGDRYITCWCS</sequence>
<dbReference type="Proteomes" id="UP000291831">
    <property type="component" value="Unassembled WGS sequence"/>
</dbReference>
<organism evidence="1 2">
    <name type="scientific">Candidatus Argoarchaeum ethanivorans</name>
    <dbReference type="NCBI Taxonomy" id="2608793"/>
    <lineage>
        <taxon>Archaea</taxon>
        <taxon>Methanobacteriati</taxon>
        <taxon>Methanobacteriota</taxon>
        <taxon>Stenosarchaea group</taxon>
        <taxon>Methanomicrobia</taxon>
        <taxon>Methanosarcinales</taxon>
        <taxon>Methanosarcinales incertae sedis</taxon>
        <taxon>GOM Arc I cluster</taxon>
        <taxon>Candidatus Argoarchaeum</taxon>
    </lineage>
</organism>
<gene>
    <name evidence="1" type="ORF">AEth_01471</name>
</gene>
<dbReference type="AlphaFoldDB" id="A0A8B3S039"/>
<dbReference type="SUPFAM" id="SSF88723">
    <property type="entry name" value="PIN domain-like"/>
    <property type="match status" value="1"/>
</dbReference>